<evidence type="ECO:0000313" key="4">
    <source>
        <dbReference type="EMBL" id="KAK7235212.1"/>
    </source>
</evidence>
<feature type="compositionally biased region" description="Polar residues" evidence="1">
    <location>
        <begin position="289"/>
        <end position="300"/>
    </location>
</feature>
<dbReference type="SMART" id="SM00220">
    <property type="entry name" value="S_TKc"/>
    <property type="match status" value="1"/>
</dbReference>
<evidence type="ECO:0000313" key="5">
    <source>
        <dbReference type="Proteomes" id="UP001363151"/>
    </source>
</evidence>
<evidence type="ECO:0000259" key="3">
    <source>
        <dbReference type="PROSITE" id="PS50011"/>
    </source>
</evidence>
<proteinExistence type="predicted"/>
<dbReference type="Gene3D" id="1.10.510.10">
    <property type="entry name" value="Transferase(Phosphotransferase) domain 1"/>
    <property type="match status" value="1"/>
</dbReference>
<organism evidence="4 5">
    <name type="scientific">Aureococcus anophagefferens</name>
    <name type="common">Harmful bloom alga</name>
    <dbReference type="NCBI Taxonomy" id="44056"/>
    <lineage>
        <taxon>Eukaryota</taxon>
        <taxon>Sar</taxon>
        <taxon>Stramenopiles</taxon>
        <taxon>Ochrophyta</taxon>
        <taxon>Pelagophyceae</taxon>
        <taxon>Pelagomonadales</taxon>
        <taxon>Pelagomonadaceae</taxon>
        <taxon>Aureococcus</taxon>
    </lineage>
</organism>
<accession>A0ABR1FPM6</accession>
<keyword evidence="2" id="KW-0472">Membrane</keyword>
<gene>
    <name evidence="4" type="ORF">SO694_00145050</name>
</gene>
<dbReference type="PANTHER" id="PTHR44329">
    <property type="entry name" value="SERINE/THREONINE-PROTEIN KINASE TNNI3K-RELATED"/>
    <property type="match status" value="1"/>
</dbReference>
<feature type="transmembrane region" description="Helical" evidence="2">
    <location>
        <begin position="125"/>
        <end position="143"/>
    </location>
</feature>
<feature type="region of interest" description="Disordered" evidence="1">
    <location>
        <begin position="276"/>
        <end position="317"/>
    </location>
</feature>
<feature type="transmembrane region" description="Helical" evidence="2">
    <location>
        <begin position="198"/>
        <end position="217"/>
    </location>
</feature>
<keyword evidence="5" id="KW-1185">Reference proteome</keyword>
<dbReference type="EMBL" id="JBBJCI010000295">
    <property type="protein sequence ID" value="KAK7235212.1"/>
    <property type="molecule type" value="Genomic_DNA"/>
</dbReference>
<keyword evidence="2" id="KW-0812">Transmembrane</keyword>
<dbReference type="PROSITE" id="PS00108">
    <property type="entry name" value="PROTEIN_KINASE_ST"/>
    <property type="match status" value="1"/>
</dbReference>
<dbReference type="InterPro" id="IPR011009">
    <property type="entry name" value="Kinase-like_dom_sf"/>
</dbReference>
<reference evidence="4 5" key="1">
    <citation type="submission" date="2024-03" db="EMBL/GenBank/DDBJ databases">
        <title>Aureococcus anophagefferens CCMP1851 and Kratosvirus quantuckense: Draft genome of a second virus-susceptible host strain in the model system.</title>
        <authorList>
            <person name="Chase E."/>
            <person name="Truchon A.R."/>
            <person name="Schepens W."/>
            <person name="Wilhelm S.W."/>
        </authorList>
    </citation>
    <scope>NUCLEOTIDE SEQUENCE [LARGE SCALE GENOMIC DNA]</scope>
    <source>
        <strain evidence="4 5">CCMP1851</strain>
    </source>
</reference>
<feature type="region of interest" description="Disordered" evidence="1">
    <location>
        <begin position="502"/>
        <end position="521"/>
    </location>
</feature>
<feature type="region of interest" description="Disordered" evidence="1">
    <location>
        <begin position="572"/>
        <end position="597"/>
    </location>
</feature>
<dbReference type="Gene3D" id="3.30.200.20">
    <property type="entry name" value="Phosphorylase Kinase, domain 1"/>
    <property type="match status" value="1"/>
</dbReference>
<dbReference type="Proteomes" id="UP001363151">
    <property type="component" value="Unassembled WGS sequence"/>
</dbReference>
<name>A0ABR1FPM6_AURAN</name>
<dbReference type="InterPro" id="IPR000719">
    <property type="entry name" value="Prot_kinase_dom"/>
</dbReference>
<sequence length="597" mass="65295">MERLRQSSAPSMEVDGAELEAALTDLDWVTLEFNMAALEERYATYRARCARLLGATPWLTRAGILVVRVGADVVQGVSRGTTWHPREVWVLLGFVALVASLRAGARCVELRDGDGSRDRWTRHALALAVAHAAQIFLAYFLRFGDAWSRPYYLGLDVAVDGGLFSLCFGLKLKGVLLALSLDVVALLACLLSDAHARVFPLLTGLVLLVAFSCVARATERQGRVAFAQAVRVDAKQSTDMRGISNPFSANNLAAWLFPAPGDGGAGISMPEVKVDEELAESRSPKHGFQSPQKALISSLTRRSRHAEEEKAHADDDLREHRAAATRKRFATLQSWQIDFERLRVVAKIGAGAAGQVYEGEFLGARVAIKQLFSSFIDPSDLDEFSREVTLLHKLKHPHVLTFYGISRRDVYCFIVTEHCPYALDALLRGEAPAARRGTGRAARPPRLSVNDRSLILFQVALALTYLHAERVLHHDLKPGNILLDKDLGAKVSDFGLSQLVDDDGGDDGQRRKRSAPRRMSAGATACYAAPEMLGAGGGVLGGGESPRVCGFEAMSRLDVFAFGIVTAATFSQNQGRTRERNSQLQRLRSRPFSTRFG</sequence>
<protein>
    <submittedName>
        <fullName evidence="4">Peptidyl-tyrosine kinase</fullName>
    </submittedName>
</protein>
<keyword evidence="2" id="KW-1133">Transmembrane helix</keyword>
<dbReference type="SUPFAM" id="SSF56112">
    <property type="entry name" value="Protein kinase-like (PK-like)"/>
    <property type="match status" value="1"/>
</dbReference>
<dbReference type="GO" id="GO:0016301">
    <property type="term" value="F:kinase activity"/>
    <property type="evidence" value="ECO:0007669"/>
    <property type="project" value="UniProtKB-KW"/>
</dbReference>
<keyword evidence="4" id="KW-0418">Kinase</keyword>
<feature type="compositionally biased region" description="Basic and acidic residues" evidence="1">
    <location>
        <begin position="305"/>
        <end position="317"/>
    </location>
</feature>
<dbReference type="Pfam" id="PF00069">
    <property type="entry name" value="Pkinase"/>
    <property type="match status" value="1"/>
</dbReference>
<feature type="domain" description="Protein kinase" evidence="3">
    <location>
        <begin position="342"/>
        <end position="597"/>
    </location>
</feature>
<evidence type="ECO:0000256" key="1">
    <source>
        <dbReference type="SAM" id="MobiDB-lite"/>
    </source>
</evidence>
<dbReference type="PROSITE" id="PS50011">
    <property type="entry name" value="PROTEIN_KINASE_DOM"/>
    <property type="match status" value="1"/>
</dbReference>
<evidence type="ECO:0000256" key="2">
    <source>
        <dbReference type="SAM" id="Phobius"/>
    </source>
</evidence>
<feature type="transmembrane region" description="Helical" evidence="2">
    <location>
        <begin position="163"/>
        <end position="191"/>
    </location>
</feature>
<dbReference type="InterPro" id="IPR051681">
    <property type="entry name" value="Ser/Thr_Kinases-Pseudokinases"/>
</dbReference>
<dbReference type="PANTHER" id="PTHR44329:SF289">
    <property type="entry name" value="SERINE_THREONINE-PROTEIN KINASE VIK"/>
    <property type="match status" value="1"/>
</dbReference>
<dbReference type="InterPro" id="IPR008271">
    <property type="entry name" value="Ser/Thr_kinase_AS"/>
</dbReference>
<keyword evidence="4" id="KW-0808">Transferase</keyword>
<comment type="caution">
    <text evidence="4">The sequence shown here is derived from an EMBL/GenBank/DDBJ whole genome shotgun (WGS) entry which is preliminary data.</text>
</comment>